<dbReference type="PROSITE" id="PS51352">
    <property type="entry name" value="THIOREDOXIN_2"/>
    <property type="match status" value="1"/>
</dbReference>
<keyword evidence="4" id="KW-0676">Redox-active center</keyword>
<gene>
    <name evidence="6" type="ORF">JKG61_19725</name>
</gene>
<proteinExistence type="predicted"/>
<dbReference type="EMBL" id="JAERTY010000012">
    <property type="protein sequence ID" value="MBL1410998.1"/>
    <property type="molecule type" value="Genomic_DNA"/>
</dbReference>
<evidence type="ECO:0000256" key="4">
    <source>
        <dbReference type="ARBA" id="ARBA00023284"/>
    </source>
</evidence>
<comment type="caution">
    <text evidence="6">The sequence shown here is derived from an EMBL/GenBank/DDBJ whole genome shotgun (WGS) entry which is preliminary data.</text>
</comment>
<dbReference type="InterPro" id="IPR000866">
    <property type="entry name" value="AhpC/TSA"/>
</dbReference>
<dbReference type="Proteomes" id="UP000625283">
    <property type="component" value="Unassembled WGS sequence"/>
</dbReference>
<dbReference type="InterPro" id="IPR050553">
    <property type="entry name" value="Thioredoxin_ResA/DsbE_sf"/>
</dbReference>
<keyword evidence="2" id="KW-0201">Cytochrome c-type biogenesis</keyword>
<reference evidence="6 7" key="1">
    <citation type="submission" date="2021-01" db="EMBL/GenBank/DDBJ databases">
        <title>C459-1 draft genome sequence.</title>
        <authorList>
            <person name="Zhang X.-F."/>
        </authorList>
    </citation>
    <scope>NUCLEOTIDE SEQUENCE [LARGE SCALE GENOMIC DNA]</scope>
    <source>
        <strain evidence="7">C459-1</strain>
    </source>
</reference>
<accession>A0ABS1R8J3</accession>
<sequence length="440" mass="51435">MSYWERNRKDMRRFLVFLSMVVPFCYMPIYGQSITENKIVNDSLQADLDWKLLGENSTVFTRSPEEYKRYEVGTVFYQKFFEDSISITRMQRAEDFLRKYPDDRRRKQAIIELIQANPRFYSKSQVDNKEELSNSSGVERSLKYSRILRSLQLDHQAEKKWLDETDGYIKELMEHATTQEEKEEAGFLLILRDFNRAIAVFREIGPVNSSELESDYWSSVSCYYWDSLLNRWLRHIKSFPNIALVEPRTVNLLSVLSSFAPKLVSEYWRIIFETTEGRSEIGMVGLNRYAQDFLEVNAAKAKREVSIDFLSMADGKEINLADMRGKVVLVDFWATWCKPCVQELPKLVDLYEKYHDKGFEVIGICLDDESARDRAIKVLEENGARWPQRFQGVGFSSDAYVSLYGISSLPTVWLIDKNGKVVDWNARGEKLENLILQNLK</sequence>
<dbReference type="Gene3D" id="3.40.30.10">
    <property type="entry name" value="Glutaredoxin"/>
    <property type="match status" value="1"/>
</dbReference>
<dbReference type="SUPFAM" id="SSF52833">
    <property type="entry name" value="Thioredoxin-like"/>
    <property type="match status" value="1"/>
</dbReference>
<dbReference type="CDD" id="cd02966">
    <property type="entry name" value="TlpA_like_family"/>
    <property type="match status" value="1"/>
</dbReference>
<dbReference type="PANTHER" id="PTHR42852:SF6">
    <property type="entry name" value="THIOL:DISULFIDE INTERCHANGE PROTEIN DSBE"/>
    <property type="match status" value="1"/>
</dbReference>
<evidence type="ECO:0000256" key="3">
    <source>
        <dbReference type="ARBA" id="ARBA00023157"/>
    </source>
</evidence>
<dbReference type="PANTHER" id="PTHR42852">
    <property type="entry name" value="THIOL:DISULFIDE INTERCHANGE PROTEIN DSBE"/>
    <property type="match status" value="1"/>
</dbReference>
<dbReference type="InterPro" id="IPR036249">
    <property type="entry name" value="Thioredoxin-like_sf"/>
</dbReference>
<evidence type="ECO:0000259" key="5">
    <source>
        <dbReference type="PROSITE" id="PS51352"/>
    </source>
</evidence>
<keyword evidence="3" id="KW-1015">Disulfide bond</keyword>
<comment type="subcellular location">
    <subcellularLocation>
        <location evidence="1">Cell envelope</location>
    </subcellularLocation>
</comment>
<protein>
    <submittedName>
        <fullName evidence="6">TlpA family protein disulfide reductase</fullName>
    </submittedName>
</protein>
<dbReference type="RefSeq" id="WP_202104724.1">
    <property type="nucleotide sequence ID" value="NZ_JAERTY010000012.1"/>
</dbReference>
<evidence type="ECO:0000313" key="6">
    <source>
        <dbReference type="EMBL" id="MBL1410998.1"/>
    </source>
</evidence>
<feature type="domain" description="Thioredoxin" evidence="5">
    <location>
        <begin position="299"/>
        <end position="440"/>
    </location>
</feature>
<evidence type="ECO:0000313" key="7">
    <source>
        <dbReference type="Proteomes" id="UP000625283"/>
    </source>
</evidence>
<organism evidence="6 7">
    <name type="scientific">Sphingobacterium faecale</name>
    <dbReference type="NCBI Taxonomy" id="2803775"/>
    <lineage>
        <taxon>Bacteria</taxon>
        <taxon>Pseudomonadati</taxon>
        <taxon>Bacteroidota</taxon>
        <taxon>Sphingobacteriia</taxon>
        <taxon>Sphingobacteriales</taxon>
        <taxon>Sphingobacteriaceae</taxon>
        <taxon>Sphingobacterium</taxon>
    </lineage>
</organism>
<dbReference type="Pfam" id="PF00578">
    <property type="entry name" value="AhpC-TSA"/>
    <property type="match status" value="1"/>
</dbReference>
<name>A0ABS1R8J3_9SPHI</name>
<evidence type="ECO:0000256" key="2">
    <source>
        <dbReference type="ARBA" id="ARBA00022748"/>
    </source>
</evidence>
<evidence type="ECO:0000256" key="1">
    <source>
        <dbReference type="ARBA" id="ARBA00004196"/>
    </source>
</evidence>
<keyword evidence="7" id="KW-1185">Reference proteome</keyword>
<dbReference type="InterPro" id="IPR013766">
    <property type="entry name" value="Thioredoxin_domain"/>
</dbReference>